<dbReference type="SUPFAM" id="SSF46785">
    <property type="entry name" value="Winged helix' DNA-binding domain"/>
    <property type="match status" value="1"/>
</dbReference>
<keyword evidence="3" id="KW-0805">Transcription regulation</keyword>
<dbReference type="InterPro" id="IPR051446">
    <property type="entry name" value="HTH_trans_reg/aminotransferase"/>
</dbReference>
<dbReference type="InterPro" id="IPR015421">
    <property type="entry name" value="PyrdxlP-dep_Trfase_major"/>
</dbReference>
<keyword evidence="4" id="KW-0238">DNA-binding</keyword>
<comment type="similarity">
    <text evidence="1">In the C-terminal section; belongs to the class-I pyridoxal-phosphate-dependent aminotransferase family.</text>
</comment>
<dbReference type="Pfam" id="PF00392">
    <property type="entry name" value="GntR"/>
    <property type="match status" value="1"/>
</dbReference>
<dbReference type="CDD" id="cd07377">
    <property type="entry name" value="WHTH_GntR"/>
    <property type="match status" value="1"/>
</dbReference>
<evidence type="ECO:0000256" key="3">
    <source>
        <dbReference type="ARBA" id="ARBA00023015"/>
    </source>
</evidence>
<keyword evidence="8" id="KW-1185">Reference proteome</keyword>
<dbReference type="SMART" id="SM00345">
    <property type="entry name" value="HTH_GNTR"/>
    <property type="match status" value="1"/>
</dbReference>
<dbReference type="SUPFAM" id="SSF53383">
    <property type="entry name" value="PLP-dependent transferases"/>
    <property type="match status" value="1"/>
</dbReference>
<evidence type="ECO:0000313" key="8">
    <source>
        <dbReference type="Proteomes" id="UP001065322"/>
    </source>
</evidence>
<gene>
    <name evidence="7" type="ORF">HUF19_07615</name>
</gene>
<dbReference type="PROSITE" id="PS50949">
    <property type="entry name" value="HTH_GNTR"/>
    <property type="match status" value="1"/>
</dbReference>
<accession>A0ABY6A9Q4</accession>
<dbReference type="InterPro" id="IPR036390">
    <property type="entry name" value="WH_DNA-bd_sf"/>
</dbReference>
<dbReference type="GO" id="GO:0008483">
    <property type="term" value="F:transaminase activity"/>
    <property type="evidence" value="ECO:0007669"/>
    <property type="project" value="UniProtKB-KW"/>
</dbReference>
<keyword evidence="2" id="KW-0663">Pyridoxal phosphate</keyword>
<dbReference type="Proteomes" id="UP001065322">
    <property type="component" value="Chromosome"/>
</dbReference>
<dbReference type="Gene3D" id="3.40.640.10">
    <property type="entry name" value="Type I PLP-dependent aspartate aminotransferase-like (Major domain)"/>
    <property type="match status" value="1"/>
</dbReference>
<evidence type="ECO:0000259" key="6">
    <source>
        <dbReference type="PROSITE" id="PS50949"/>
    </source>
</evidence>
<evidence type="ECO:0000256" key="2">
    <source>
        <dbReference type="ARBA" id="ARBA00022898"/>
    </source>
</evidence>
<dbReference type="PANTHER" id="PTHR46577">
    <property type="entry name" value="HTH-TYPE TRANSCRIPTIONAL REGULATORY PROTEIN GABR"/>
    <property type="match status" value="1"/>
</dbReference>
<dbReference type="CDD" id="cd00609">
    <property type="entry name" value="AAT_like"/>
    <property type="match status" value="1"/>
</dbReference>
<dbReference type="InterPro" id="IPR004839">
    <property type="entry name" value="Aminotransferase_I/II_large"/>
</dbReference>
<evidence type="ECO:0000313" key="7">
    <source>
        <dbReference type="EMBL" id="UXD87303.1"/>
    </source>
</evidence>
<dbReference type="Gene3D" id="3.90.1150.10">
    <property type="entry name" value="Aspartate Aminotransferase, domain 1"/>
    <property type="match status" value="1"/>
</dbReference>
<name>A0ABY6A9Q4_9GAMM</name>
<dbReference type="InterPro" id="IPR015424">
    <property type="entry name" value="PyrdxlP-dep_Trfase"/>
</dbReference>
<evidence type="ECO:0000256" key="1">
    <source>
        <dbReference type="ARBA" id="ARBA00005384"/>
    </source>
</evidence>
<keyword evidence="7" id="KW-0808">Transferase</keyword>
<protein>
    <submittedName>
        <fullName evidence="7">PLP-dependent aminotransferase family protein</fullName>
    </submittedName>
</protein>
<keyword evidence="7" id="KW-0032">Aminotransferase</keyword>
<dbReference type="PANTHER" id="PTHR46577:SF2">
    <property type="entry name" value="TRANSCRIPTIONAL REGULATORY PROTEIN"/>
    <property type="match status" value="1"/>
</dbReference>
<feature type="domain" description="HTH gntR-type" evidence="6">
    <location>
        <begin position="27"/>
        <end position="95"/>
    </location>
</feature>
<evidence type="ECO:0000256" key="4">
    <source>
        <dbReference type="ARBA" id="ARBA00023125"/>
    </source>
</evidence>
<dbReference type="Pfam" id="PF00155">
    <property type="entry name" value="Aminotran_1_2"/>
    <property type="match status" value="1"/>
</dbReference>
<keyword evidence="5" id="KW-0804">Transcription</keyword>
<dbReference type="InterPro" id="IPR015422">
    <property type="entry name" value="PyrdxlP-dep_Trfase_small"/>
</dbReference>
<sequence length="511" mass="56986">MEPIPRRRFYAAVSAQEFTVLQRQTEQPLYQQLAGRVAEDIRAGVFAAGSKVPSVRKLAGQYGVSISTVTQAYAWLEDQGWISARPQSGYFVRGHVSPAEQQTPPLSAGDKPSAVTKAEFINGMLTKINRPAMINLGAAIPRPDWLPQRVLQTHIQKVSRFHSAEVFDYLFSPGLEELRNQVAVRMRDVNVRCQADDIVITHGCAEALALCLRAVTNPGDLVAVESPCYYGFLQTADMLGLKIIEIPTDPQQGMSVEALQLALQQWPVKVIQVSSRYSNPTGCSMPVEQQKKLVALASQYQVPVIEDDVYGETGYPVARGQTQSPASVLKTYDREGMVLYCSSFSKTVSAGLRVGWCIPGRWYRQVTERQTFTTFSAASLSQYAMLSYLQNGHYDRHLRQFRVRAANSMQRFIHAIRQYFPAETRVSEPAGGFILWVCLPEGVSAMDLHYEAAQRSVIIIPGDVFSNTEHFSNYIRINTAITWSVDVEESIKMLAQLVKRQQQKYSGSVGA</sequence>
<proteinExistence type="inferred from homology"/>
<dbReference type="InterPro" id="IPR036388">
    <property type="entry name" value="WH-like_DNA-bd_sf"/>
</dbReference>
<dbReference type="InterPro" id="IPR000524">
    <property type="entry name" value="Tscrpt_reg_HTH_GntR"/>
</dbReference>
<dbReference type="Gene3D" id="1.10.10.10">
    <property type="entry name" value="Winged helix-like DNA-binding domain superfamily/Winged helix DNA-binding domain"/>
    <property type="match status" value="1"/>
</dbReference>
<evidence type="ECO:0000256" key="5">
    <source>
        <dbReference type="ARBA" id="ARBA00023163"/>
    </source>
</evidence>
<dbReference type="EMBL" id="CP054475">
    <property type="protein sequence ID" value="UXD87303.1"/>
    <property type="molecule type" value="Genomic_DNA"/>
</dbReference>
<organism evidence="7 8">
    <name type="scientific">Thalassolituus hydrocarboniclasticus</name>
    <dbReference type="NCBI Taxonomy" id="2742796"/>
    <lineage>
        <taxon>Bacteria</taxon>
        <taxon>Pseudomonadati</taxon>
        <taxon>Pseudomonadota</taxon>
        <taxon>Gammaproteobacteria</taxon>
        <taxon>Oceanospirillales</taxon>
        <taxon>Oceanospirillaceae</taxon>
        <taxon>Thalassolituus</taxon>
    </lineage>
</organism>
<reference evidence="8" key="1">
    <citation type="submission" date="2020-06" db="EMBL/GenBank/DDBJ databases">
        <title>Thalassolituus marinus alknpb1M-1, a hydrocarbon-degrading bacterium isolated from the deep-sea overlying water using an in-situ strategy from the South China Sea basin.</title>
        <authorList>
            <person name="Dong C."/>
            <person name="Chen Y."/>
            <person name="Shao Z."/>
        </authorList>
    </citation>
    <scope>NUCLEOTIDE SEQUENCE [LARGE SCALE GENOMIC DNA]</scope>
    <source>
        <strain evidence="8">alknpb1M-1</strain>
    </source>
</reference>